<reference evidence="12" key="1">
    <citation type="journal article" date="2019" name="Int. J. Syst. Evol. Microbiol.">
        <title>The Global Catalogue of Microorganisms (GCM) 10K type strain sequencing project: providing services to taxonomists for standard genome sequencing and annotation.</title>
        <authorList>
            <consortium name="The Broad Institute Genomics Platform"/>
            <consortium name="The Broad Institute Genome Sequencing Center for Infectious Disease"/>
            <person name="Wu L."/>
            <person name="Ma J."/>
        </authorList>
    </citation>
    <scope>NUCLEOTIDE SEQUENCE [LARGE SCALE GENOMIC DNA]</scope>
    <source>
        <strain evidence="12">CGMCC 4.7152</strain>
    </source>
</reference>
<evidence type="ECO:0000259" key="9">
    <source>
        <dbReference type="Pfam" id="PF04261"/>
    </source>
</evidence>
<dbReference type="InterPro" id="IPR006311">
    <property type="entry name" value="TAT_signal"/>
</dbReference>
<feature type="domain" description="Dyp-type peroxidase C-terminal" evidence="10">
    <location>
        <begin position="187"/>
        <end position="344"/>
    </location>
</feature>
<dbReference type="PANTHER" id="PTHR30521">
    <property type="entry name" value="DEFERROCHELATASE/PEROXIDASE"/>
    <property type="match status" value="1"/>
</dbReference>
<keyword evidence="7" id="KW-0408">Iron</keyword>
<name>A0ABV9VZL6_9ACTN</name>
<comment type="similarity">
    <text evidence="8">Belongs to the DyP-type peroxidase family.</text>
</comment>
<keyword evidence="6" id="KW-0560">Oxidoreductase</keyword>
<evidence type="ECO:0000256" key="7">
    <source>
        <dbReference type="ARBA" id="ARBA00023004"/>
    </source>
</evidence>
<evidence type="ECO:0000256" key="5">
    <source>
        <dbReference type="ARBA" id="ARBA00022729"/>
    </source>
</evidence>
<gene>
    <name evidence="11" type="ORF">ACFPIJ_22545</name>
</gene>
<evidence type="ECO:0000259" key="10">
    <source>
        <dbReference type="Pfam" id="PF20628"/>
    </source>
</evidence>
<organism evidence="11 12">
    <name type="scientific">Dactylosporangium cerinum</name>
    <dbReference type="NCBI Taxonomy" id="1434730"/>
    <lineage>
        <taxon>Bacteria</taxon>
        <taxon>Bacillati</taxon>
        <taxon>Actinomycetota</taxon>
        <taxon>Actinomycetes</taxon>
        <taxon>Micromonosporales</taxon>
        <taxon>Micromonosporaceae</taxon>
        <taxon>Dactylosporangium</taxon>
    </lineage>
</organism>
<dbReference type="InterPro" id="IPR048327">
    <property type="entry name" value="Dyp_perox_N"/>
</dbReference>
<sequence>MDPAADGRGMSRRSVLAGTGVLGGALLGAAGCSDEPSRAFHGARQAGITTAVLPCLQIAGFDVVARDRGGLVELLRTWTRVAAELAGRPGAELTVTFGFGPGLFTEGRFGLADRRPPALAELPAFPGEQLDPAAGGGDVCVQVCARHPTVAHDAVRALVNAGRSSAHLRWRQVGFRDAVGGADRADPVGLFGFRDGTANLDVAKEQAEHLWVSDGPAWLHGGTYLVVRRIRLLLDTWDRTDLATQEAIIGRRRDSNDRLDGAPGAHAQLASPEANGGVKLLRRSYSYDAGADPNGLMDAGLIFICFQRDPQRQFAAIQQRLAANDPLNGFSQHLSSGVFACPPGIERGSWIGEGLLS</sequence>
<dbReference type="RefSeq" id="WP_380117153.1">
    <property type="nucleotide sequence ID" value="NZ_JBHSIU010000027.1"/>
</dbReference>
<dbReference type="PROSITE" id="PS51318">
    <property type="entry name" value="TAT"/>
    <property type="match status" value="1"/>
</dbReference>
<keyword evidence="12" id="KW-1185">Reference proteome</keyword>
<keyword evidence="2 11" id="KW-0575">Peroxidase</keyword>
<proteinExistence type="inferred from homology"/>
<evidence type="ECO:0000256" key="6">
    <source>
        <dbReference type="ARBA" id="ARBA00023002"/>
    </source>
</evidence>
<evidence type="ECO:0000256" key="8">
    <source>
        <dbReference type="ARBA" id="ARBA00025737"/>
    </source>
</evidence>
<keyword evidence="3" id="KW-0349">Heme</keyword>
<evidence type="ECO:0000256" key="4">
    <source>
        <dbReference type="ARBA" id="ARBA00022723"/>
    </source>
</evidence>
<keyword evidence="4" id="KW-0479">Metal-binding</keyword>
<dbReference type="InterPro" id="IPR006314">
    <property type="entry name" value="Dyp_peroxidase"/>
</dbReference>
<evidence type="ECO:0000313" key="12">
    <source>
        <dbReference type="Proteomes" id="UP001595912"/>
    </source>
</evidence>
<comment type="caution">
    <text evidence="11">The sequence shown here is derived from an EMBL/GenBank/DDBJ whole genome shotgun (WGS) entry which is preliminary data.</text>
</comment>
<comment type="cofactor">
    <cofactor evidence="1">
        <name>heme b</name>
        <dbReference type="ChEBI" id="CHEBI:60344"/>
    </cofactor>
</comment>
<evidence type="ECO:0000256" key="3">
    <source>
        <dbReference type="ARBA" id="ARBA00022617"/>
    </source>
</evidence>
<dbReference type="EMBL" id="JBHSIU010000027">
    <property type="protein sequence ID" value="MFC5000603.1"/>
    <property type="molecule type" value="Genomic_DNA"/>
</dbReference>
<dbReference type="NCBIfam" id="TIGR01413">
    <property type="entry name" value="Dyp_perox_fam"/>
    <property type="match status" value="1"/>
</dbReference>
<dbReference type="Proteomes" id="UP001595912">
    <property type="component" value="Unassembled WGS sequence"/>
</dbReference>
<protein>
    <submittedName>
        <fullName evidence="11">Dyp-type peroxidase</fullName>
    </submittedName>
</protein>
<evidence type="ECO:0000313" key="11">
    <source>
        <dbReference type="EMBL" id="MFC5000603.1"/>
    </source>
</evidence>
<feature type="domain" description="Dyp-type peroxidase N-terminal" evidence="9">
    <location>
        <begin position="45"/>
        <end position="176"/>
    </location>
</feature>
<dbReference type="InterPro" id="IPR048328">
    <property type="entry name" value="Dyp_perox_C"/>
</dbReference>
<keyword evidence="5" id="KW-0732">Signal</keyword>
<dbReference type="PANTHER" id="PTHR30521:SF4">
    <property type="entry name" value="DEFERROCHELATASE"/>
    <property type="match status" value="1"/>
</dbReference>
<accession>A0ABV9VZL6</accession>
<dbReference type="PROSITE" id="PS51404">
    <property type="entry name" value="DYP_PEROXIDASE"/>
    <property type="match status" value="1"/>
</dbReference>
<evidence type="ECO:0000256" key="2">
    <source>
        <dbReference type="ARBA" id="ARBA00022559"/>
    </source>
</evidence>
<dbReference type="Pfam" id="PF04261">
    <property type="entry name" value="Dyp_perox_N"/>
    <property type="match status" value="1"/>
</dbReference>
<evidence type="ECO:0000256" key="1">
    <source>
        <dbReference type="ARBA" id="ARBA00001970"/>
    </source>
</evidence>
<dbReference type="InterPro" id="IPR011008">
    <property type="entry name" value="Dimeric_a/b-barrel"/>
</dbReference>
<dbReference type="GO" id="GO:0004601">
    <property type="term" value="F:peroxidase activity"/>
    <property type="evidence" value="ECO:0007669"/>
    <property type="project" value="UniProtKB-KW"/>
</dbReference>
<dbReference type="Pfam" id="PF20628">
    <property type="entry name" value="Dyp_perox_C"/>
    <property type="match status" value="1"/>
</dbReference>
<dbReference type="SUPFAM" id="SSF54909">
    <property type="entry name" value="Dimeric alpha+beta barrel"/>
    <property type="match status" value="1"/>
</dbReference>